<dbReference type="PANTHER" id="PTHR43800">
    <property type="entry name" value="PEPTIDYL-LYSINE N-ACETYLTRANSFERASE YJAB"/>
    <property type="match status" value="1"/>
</dbReference>
<dbReference type="PANTHER" id="PTHR43800:SF1">
    <property type="entry name" value="PEPTIDYL-LYSINE N-ACETYLTRANSFERASE YJAB"/>
    <property type="match status" value="1"/>
</dbReference>
<organism evidence="4 5">
    <name type="scientific">Alkalicoccobacillus porphyridii</name>
    <dbReference type="NCBI Taxonomy" id="2597270"/>
    <lineage>
        <taxon>Bacteria</taxon>
        <taxon>Bacillati</taxon>
        <taxon>Bacillota</taxon>
        <taxon>Bacilli</taxon>
        <taxon>Bacillales</taxon>
        <taxon>Bacillaceae</taxon>
        <taxon>Alkalicoccobacillus</taxon>
    </lineage>
</organism>
<accession>A0A554A2P8</accession>
<comment type="caution">
    <text evidence="4">The sequence shown here is derived from an EMBL/GenBank/DDBJ whole genome shotgun (WGS) entry which is preliminary data.</text>
</comment>
<dbReference type="AlphaFoldDB" id="A0A554A2P8"/>
<keyword evidence="2" id="KW-0012">Acyltransferase</keyword>
<dbReference type="Pfam" id="PF13508">
    <property type="entry name" value="Acetyltransf_7"/>
    <property type="match status" value="1"/>
</dbReference>
<dbReference type="GO" id="GO:0016747">
    <property type="term" value="F:acyltransferase activity, transferring groups other than amino-acyl groups"/>
    <property type="evidence" value="ECO:0007669"/>
    <property type="project" value="InterPro"/>
</dbReference>
<evidence type="ECO:0000313" key="5">
    <source>
        <dbReference type="Proteomes" id="UP000318521"/>
    </source>
</evidence>
<evidence type="ECO:0000259" key="3">
    <source>
        <dbReference type="PROSITE" id="PS51186"/>
    </source>
</evidence>
<evidence type="ECO:0000313" key="4">
    <source>
        <dbReference type="EMBL" id="TSB47963.1"/>
    </source>
</evidence>
<evidence type="ECO:0000256" key="2">
    <source>
        <dbReference type="ARBA" id="ARBA00023315"/>
    </source>
</evidence>
<reference evidence="4 5" key="1">
    <citation type="submission" date="2019-07" db="EMBL/GenBank/DDBJ databases">
        <authorList>
            <person name="Park Y.J."/>
            <person name="Jeong S.E."/>
            <person name="Jung H.S."/>
        </authorList>
    </citation>
    <scope>NUCLEOTIDE SEQUENCE [LARGE SCALE GENOMIC DNA]</scope>
    <source>
        <strain evidence="5">P16(2019)</strain>
    </source>
</reference>
<dbReference type="Proteomes" id="UP000318521">
    <property type="component" value="Unassembled WGS sequence"/>
</dbReference>
<keyword evidence="1 4" id="KW-0808">Transferase</keyword>
<sequence>MTIIDSEELDPHVSKLLSYATSTNKIKSEYNLYVHNFNRSLYGYESGGIIVGCVGIEVIHSEACEIKHIAVDEAHRGNGHGSEMLRYVRSKYRKITAETDKDAVLFYRSNGFVITSLGEKYPGVERFRCECGVY</sequence>
<evidence type="ECO:0000256" key="1">
    <source>
        <dbReference type="ARBA" id="ARBA00022679"/>
    </source>
</evidence>
<dbReference type="SUPFAM" id="SSF55729">
    <property type="entry name" value="Acyl-CoA N-acyltransferases (Nat)"/>
    <property type="match status" value="1"/>
</dbReference>
<gene>
    <name evidence="4" type="ORF">FN960_04380</name>
</gene>
<dbReference type="InterPro" id="IPR000182">
    <property type="entry name" value="GNAT_dom"/>
</dbReference>
<dbReference type="CDD" id="cd04301">
    <property type="entry name" value="NAT_SF"/>
    <property type="match status" value="1"/>
</dbReference>
<dbReference type="Gene3D" id="3.40.630.30">
    <property type="match status" value="1"/>
</dbReference>
<dbReference type="EMBL" id="VLXZ01000002">
    <property type="protein sequence ID" value="TSB47963.1"/>
    <property type="molecule type" value="Genomic_DNA"/>
</dbReference>
<keyword evidence="5" id="KW-1185">Reference proteome</keyword>
<proteinExistence type="predicted"/>
<name>A0A554A2P8_9BACI</name>
<dbReference type="InterPro" id="IPR016181">
    <property type="entry name" value="Acyl_CoA_acyltransferase"/>
</dbReference>
<dbReference type="PROSITE" id="PS51186">
    <property type="entry name" value="GNAT"/>
    <property type="match status" value="1"/>
</dbReference>
<feature type="domain" description="N-acetyltransferase" evidence="3">
    <location>
        <begin position="1"/>
        <end position="130"/>
    </location>
</feature>
<protein>
    <submittedName>
        <fullName evidence="4">GNAT family N-acetyltransferase</fullName>
    </submittedName>
</protein>
<dbReference type="OrthoDB" id="45853at2"/>